<name>A0AAI9ECF4_9PEZI</name>
<evidence type="ECO:0000256" key="2">
    <source>
        <dbReference type="SAM" id="MobiDB-lite"/>
    </source>
</evidence>
<feature type="compositionally biased region" description="Acidic residues" evidence="2">
    <location>
        <begin position="483"/>
        <end position="501"/>
    </location>
</feature>
<dbReference type="Proteomes" id="UP001296104">
    <property type="component" value="Unassembled WGS sequence"/>
</dbReference>
<protein>
    <submittedName>
        <fullName evidence="3">Uncharacterized protein</fullName>
    </submittedName>
</protein>
<reference evidence="3" key="1">
    <citation type="submission" date="2023-11" db="EMBL/GenBank/DDBJ databases">
        <authorList>
            <person name="Alioto T."/>
            <person name="Alioto T."/>
            <person name="Gomez Garrido J."/>
        </authorList>
    </citation>
    <scope>NUCLEOTIDE SEQUENCE</scope>
</reference>
<feature type="compositionally biased region" description="Polar residues" evidence="2">
    <location>
        <begin position="420"/>
        <end position="441"/>
    </location>
</feature>
<evidence type="ECO:0000256" key="1">
    <source>
        <dbReference type="SAM" id="Coils"/>
    </source>
</evidence>
<organism evidence="3 4">
    <name type="scientific">Lecanosticta acicola</name>
    <dbReference type="NCBI Taxonomy" id="111012"/>
    <lineage>
        <taxon>Eukaryota</taxon>
        <taxon>Fungi</taxon>
        <taxon>Dikarya</taxon>
        <taxon>Ascomycota</taxon>
        <taxon>Pezizomycotina</taxon>
        <taxon>Dothideomycetes</taxon>
        <taxon>Dothideomycetidae</taxon>
        <taxon>Mycosphaerellales</taxon>
        <taxon>Mycosphaerellaceae</taxon>
        <taxon>Lecanosticta</taxon>
    </lineage>
</organism>
<dbReference type="EMBL" id="CAVMBE010000073">
    <property type="protein sequence ID" value="CAK4032916.1"/>
    <property type="molecule type" value="Genomic_DNA"/>
</dbReference>
<feature type="region of interest" description="Disordered" evidence="2">
    <location>
        <begin position="390"/>
        <end position="501"/>
    </location>
</feature>
<feature type="compositionally biased region" description="Basic residues" evidence="2">
    <location>
        <begin position="134"/>
        <end position="145"/>
    </location>
</feature>
<feature type="coiled-coil region" evidence="1">
    <location>
        <begin position="35"/>
        <end position="87"/>
    </location>
</feature>
<keyword evidence="4" id="KW-1185">Reference proteome</keyword>
<gene>
    <name evidence="3" type="ORF">LECACI_7A008074</name>
</gene>
<feature type="region of interest" description="Disordered" evidence="2">
    <location>
        <begin position="98"/>
        <end position="152"/>
    </location>
</feature>
<sequence length="501" mass="55368">MPENNMAERLTAAIAAEIKRKADVQSVSTKATADVEDAQLELTRITKESEVAKAKASRDLTAIKARITELSRLLVKEEEDVEKDKLEELLRPVVIETELPPPEATINETSADGEPRQKRTSTAPGTTAPSRPARSGRKPTQHTHRGGPFSELAEDSTDAQLNAMLDDCPDYTSLPQCTIIVKGKGEGEEQPWYELQCPECHGNWSDSHGGSLLKGVAGMATHVQKSHQYEKKDLSDPVILELCNIRTVEKDELHHILRGGHEGGLYVEQKPLETTVSTSCRAVVKKQNEYTEDWKFVKDKKHFVGSCPCIVQHPEGHWVLLECPVCHGNYTRNGGYLQNGVKGFQDHLFHAHGELRMTSGPRKIIDRCFVKNMTEDEVLQIKKAEPGAPLPAQKLIKSTIPPKSTIPAKRDVSTLDDSDSLINNKSTRSGIKRQVLSNGKAASTAYGADGDQDDEEPPTGDFVEENEPEEEEEQTQNLLDAVEVVEVDDDESGGNETEEEE</sequence>
<proteinExistence type="predicted"/>
<keyword evidence="1" id="KW-0175">Coiled coil</keyword>
<evidence type="ECO:0000313" key="3">
    <source>
        <dbReference type="EMBL" id="CAK4032916.1"/>
    </source>
</evidence>
<accession>A0AAI9ECF4</accession>
<evidence type="ECO:0000313" key="4">
    <source>
        <dbReference type="Proteomes" id="UP001296104"/>
    </source>
</evidence>
<feature type="compositionally biased region" description="Polar residues" evidence="2">
    <location>
        <begin position="120"/>
        <end position="129"/>
    </location>
</feature>
<dbReference type="AlphaFoldDB" id="A0AAI9ECF4"/>
<feature type="compositionally biased region" description="Acidic residues" evidence="2">
    <location>
        <begin position="450"/>
        <end position="474"/>
    </location>
</feature>
<comment type="caution">
    <text evidence="3">The sequence shown here is derived from an EMBL/GenBank/DDBJ whole genome shotgun (WGS) entry which is preliminary data.</text>
</comment>